<feature type="non-terminal residue" evidence="3">
    <location>
        <position position="1"/>
    </location>
</feature>
<reference evidence="3" key="1">
    <citation type="submission" date="2019-05" db="EMBL/GenBank/DDBJ databases">
        <title>The de novo reference genome and transcriptome assemblies of the wild tomato species Solanum chilense.</title>
        <authorList>
            <person name="Stam R."/>
            <person name="Nosenko T."/>
            <person name="Hoerger A.C."/>
            <person name="Stephan W."/>
            <person name="Seidel M.A."/>
            <person name="Kuhn J.M.M."/>
            <person name="Haberer G."/>
            <person name="Tellier A."/>
        </authorList>
    </citation>
    <scope>NUCLEOTIDE SEQUENCE</scope>
    <source>
        <tissue evidence="3">Mature leaves</tissue>
    </source>
</reference>
<comment type="caution">
    <text evidence="3">The sequence shown here is derived from an EMBL/GenBank/DDBJ whole genome shotgun (WGS) entry which is preliminary data.</text>
</comment>
<evidence type="ECO:0000313" key="3">
    <source>
        <dbReference type="EMBL" id="TMW99023.1"/>
    </source>
</evidence>
<gene>
    <name evidence="3" type="ORF">EJD97_003176</name>
</gene>
<proteinExistence type="predicted"/>
<dbReference type="AlphaFoldDB" id="A0A6N2C349"/>
<evidence type="ECO:0000256" key="1">
    <source>
        <dbReference type="SAM" id="MobiDB-lite"/>
    </source>
</evidence>
<organism evidence="3">
    <name type="scientific">Solanum chilense</name>
    <name type="common">Tomato</name>
    <name type="synonym">Lycopersicon chilense</name>
    <dbReference type="NCBI Taxonomy" id="4083"/>
    <lineage>
        <taxon>Eukaryota</taxon>
        <taxon>Viridiplantae</taxon>
        <taxon>Streptophyta</taxon>
        <taxon>Embryophyta</taxon>
        <taxon>Tracheophyta</taxon>
        <taxon>Spermatophyta</taxon>
        <taxon>Magnoliopsida</taxon>
        <taxon>eudicotyledons</taxon>
        <taxon>Gunneridae</taxon>
        <taxon>Pentapetalae</taxon>
        <taxon>asterids</taxon>
        <taxon>lamiids</taxon>
        <taxon>Solanales</taxon>
        <taxon>Solanaceae</taxon>
        <taxon>Solanoideae</taxon>
        <taxon>Solaneae</taxon>
        <taxon>Solanum</taxon>
        <taxon>Solanum subgen. Lycopersicon</taxon>
    </lineage>
</organism>
<dbReference type="EMBL" id="RXGB01001430">
    <property type="protein sequence ID" value="TMW99023.1"/>
    <property type="molecule type" value="Genomic_DNA"/>
</dbReference>
<feature type="compositionally biased region" description="Polar residues" evidence="1">
    <location>
        <begin position="129"/>
        <end position="138"/>
    </location>
</feature>
<dbReference type="InterPro" id="IPR046796">
    <property type="entry name" value="Transposase_32_dom"/>
</dbReference>
<feature type="domain" description="Putative plant transposon protein" evidence="2">
    <location>
        <begin position="140"/>
        <end position="303"/>
    </location>
</feature>
<feature type="region of interest" description="Disordered" evidence="1">
    <location>
        <begin position="1"/>
        <end position="37"/>
    </location>
</feature>
<evidence type="ECO:0000259" key="2">
    <source>
        <dbReference type="Pfam" id="PF20167"/>
    </source>
</evidence>
<sequence length="425" mass="46143">GRSKSVAPSAHLVIGSDDEHDPVYVPPRTSTPSRVARAARVTSKKVASGVVTASQFDAERTLTGTPTGSATHKEGASGSLGVSWSEEASGSAEVPAPATAAQSTACDEADSSKSTPGSPTCALTPVVDQPTSGVSTGNHVRERGIQVDISLPAIPRYLYGHDVDANRTPLTAEFDYLWKIVKDRQLLRETSLRETTKRWIDLHFSFDGEGADWVTQPQRAIKKANLTSTSKFLWLIFRHYLSPTAADNIITWDHAILMAAMIARFEVHFAWLLQAVMHERAFKVTTTYHFPCMIFSLYRSASAPIWHIDQLKTPLGTVDIVLIRDKANELAPCRRPCQELPPLCDNMANTVAHALTAMQVASSDTTPGESIPGSSTAPISSCSAPFPALVPLASVKKLEAQMATLAHHIQPWMQRSIAEAEDRLE</sequence>
<feature type="region of interest" description="Disordered" evidence="1">
    <location>
        <begin position="56"/>
        <end position="138"/>
    </location>
</feature>
<dbReference type="Pfam" id="PF20167">
    <property type="entry name" value="Transposase_32"/>
    <property type="match status" value="1"/>
</dbReference>
<protein>
    <recommendedName>
        <fullName evidence="2">Putative plant transposon protein domain-containing protein</fullName>
    </recommendedName>
</protein>
<name>A0A6N2C349_SOLCI</name>
<accession>A0A6N2C349</accession>